<organism evidence="2 3">
    <name type="scientific">Corynebacterium lactis RW2-5</name>
    <dbReference type="NCBI Taxonomy" id="1408189"/>
    <lineage>
        <taxon>Bacteria</taxon>
        <taxon>Bacillati</taxon>
        <taxon>Actinomycetota</taxon>
        <taxon>Actinomycetes</taxon>
        <taxon>Mycobacteriales</taxon>
        <taxon>Corynebacteriaceae</taxon>
        <taxon>Corynebacterium</taxon>
    </lineage>
</organism>
<dbReference type="EMBL" id="CP006841">
    <property type="protein sequence ID" value="ALA68303.1"/>
    <property type="molecule type" value="Genomic_DNA"/>
</dbReference>
<evidence type="ECO:0000313" key="2">
    <source>
        <dbReference type="EMBL" id="ALA68303.1"/>
    </source>
</evidence>
<evidence type="ECO:0000256" key="1">
    <source>
        <dbReference type="SAM" id="Phobius"/>
    </source>
</evidence>
<accession>A0A0K2H2Z3</accession>
<dbReference type="Pfam" id="PF11070">
    <property type="entry name" value="DUF2871"/>
    <property type="match status" value="1"/>
</dbReference>
<dbReference type="RefSeq" id="WP_053413095.1">
    <property type="nucleotide sequence ID" value="NZ_CP006841.1"/>
</dbReference>
<reference evidence="2 3" key="1">
    <citation type="submission" date="2013-10" db="EMBL/GenBank/DDBJ databases">
        <title>Complete genome sequence of Corynebacterium lactis DSM 45799(T), isolated from raw cow milk.</title>
        <authorList>
            <person name="Ruckert C."/>
            <person name="Albersmeier A."/>
            <person name="Lipski A."/>
            <person name="Kalinowski J."/>
        </authorList>
    </citation>
    <scope>NUCLEOTIDE SEQUENCE [LARGE SCALE GENOMIC DNA]</scope>
    <source>
        <strain evidence="2 3">RW2-5</strain>
    </source>
</reference>
<keyword evidence="1" id="KW-0472">Membrane</keyword>
<dbReference type="STRING" id="1408189.CLAC_12135"/>
<keyword evidence="1" id="KW-1133">Transmembrane helix</keyword>
<dbReference type="KEGG" id="clw:CLAC_12135"/>
<gene>
    <name evidence="2" type="ORF">CLAC_12135</name>
</gene>
<dbReference type="PATRIC" id="fig|1408189.4.peg.2448"/>
<evidence type="ECO:0000313" key="3">
    <source>
        <dbReference type="Proteomes" id="UP000058446"/>
    </source>
</evidence>
<dbReference type="Proteomes" id="UP000058446">
    <property type="component" value="Chromosome"/>
</dbReference>
<name>A0A0K2H2Z3_9CORY</name>
<keyword evidence="1" id="KW-0812">Transmembrane</keyword>
<evidence type="ECO:0008006" key="4">
    <source>
        <dbReference type="Google" id="ProtNLM"/>
    </source>
</evidence>
<feature type="transmembrane region" description="Helical" evidence="1">
    <location>
        <begin position="38"/>
        <end position="58"/>
    </location>
</feature>
<sequence length="147" mass="15822">MRKLFTAAAVYLGLGLIAGVFNREFSRALDFTGSTQLSTLHTHLLVLGTFFFLIALALDKVFGFSANKGFGGWFILHNVGLVWTTGFMAANGSVTMLSGPEAWGPMFSGIAGLGHIILTVSFVWFFVLLNKSVKRSERTRAAAGAQA</sequence>
<proteinExistence type="predicted"/>
<feature type="transmembrane region" description="Helical" evidence="1">
    <location>
        <begin position="70"/>
        <end position="90"/>
    </location>
</feature>
<feature type="transmembrane region" description="Helical" evidence="1">
    <location>
        <begin position="110"/>
        <end position="130"/>
    </location>
</feature>
<dbReference type="AlphaFoldDB" id="A0A0K2H2Z3"/>
<dbReference type="OrthoDB" id="1644899at2"/>
<keyword evidence="3" id="KW-1185">Reference proteome</keyword>
<protein>
    <recommendedName>
        <fullName evidence="4">DUF2871 domain-containing protein</fullName>
    </recommendedName>
</protein>
<dbReference type="InterPro" id="IPR021299">
    <property type="entry name" value="DUF2871"/>
</dbReference>